<evidence type="ECO:0000313" key="9">
    <source>
        <dbReference type="EMBL" id="MCQ8186676.1"/>
    </source>
</evidence>
<dbReference type="InterPro" id="IPR000515">
    <property type="entry name" value="MetI-like"/>
</dbReference>
<keyword evidence="4 7" id="KW-0812">Transmembrane</keyword>
<proteinExistence type="inferred from homology"/>
<gene>
    <name evidence="9" type="ORF">NP777_00060</name>
</gene>
<dbReference type="PANTHER" id="PTHR30193">
    <property type="entry name" value="ABC TRANSPORTER PERMEASE PROTEIN"/>
    <property type="match status" value="1"/>
</dbReference>
<sequence>MSGRTHQIRRGARTGVLLAFTGPALAVLILTRLAPEGLSLFASFEKVDPFDGDSWSFVGWANFRQLFTSAAFWHVLGVTVWFVVLVSPVIVVGSLYLAWLYTRTMPMRGLWRTVAFLPSAIPSLGLTVMWGVALKPTGVVNKTLEAIGLPAQGFYSSAAQALPTIALITAWGGVGYWMVFLIAGLLDIPREILDAARVDGATPWREFRSVVLPLLRRPLLFVLVANTVWVFQIYAPIQVLTNGGPSEATSTLMFDTVRTATVYSNQQQAMAQMVVLLVLLGTTVAVQFALLGERE</sequence>
<reference evidence="9 10" key="1">
    <citation type="submission" date="2022-07" db="EMBL/GenBank/DDBJ databases">
        <authorList>
            <person name="Phongsopitanun W."/>
            <person name="Tanasupawat S."/>
        </authorList>
    </citation>
    <scope>NUCLEOTIDE SEQUENCE [LARGE SCALE GENOMIC DNA]</scope>
    <source>
        <strain evidence="9 10">RCU-064</strain>
    </source>
</reference>
<keyword evidence="2 7" id="KW-0813">Transport</keyword>
<feature type="transmembrane region" description="Helical" evidence="7">
    <location>
        <begin position="165"/>
        <end position="186"/>
    </location>
</feature>
<evidence type="ECO:0000313" key="10">
    <source>
        <dbReference type="Proteomes" id="UP001204746"/>
    </source>
</evidence>
<protein>
    <submittedName>
        <fullName evidence="9">Sugar ABC transporter permease</fullName>
    </submittedName>
</protein>
<keyword evidence="6 7" id="KW-0472">Membrane</keyword>
<dbReference type="SUPFAM" id="SSF161098">
    <property type="entry name" value="MetI-like"/>
    <property type="match status" value="1"/>
</dbReference>
<evidence type="ECO:0000256" key="5">
    <source>
        <dbReference type="ARBA" id="ARBA00022989"/>
    </source>
</evidence>
<dbReference type="EMBL" id="JANIAA010000001">
    <property type="protein sequence ID" value="MCQ8186676.1"/>
    <property type="molecule type" value="Genomic_DNA"/>
</dbReference>
<dbReference type="PANTHER" id="PTHR30193:SF41">
    <property type="entry name" value="DIACETYLCHITOBIOSE UPTAKE SYSTEM PERMEASE PROTEIN NGCF"/>
    <property type="match status" value="1"/>
</dbReference>
<dbReference type="InterPro" id="IPR035906">
    <property type="entry name" value="MetI-like_sf"/>
</dbReference>
<feature type="transmembrane region" description="Helical" evidence="7">
    <location>
        <begin position="71"/>
        <end position="98"/>
    </location>
</feature>
<organism evidence="9 10">
    <name type="scientific">Streptomyces rugosispiralis</name>
    <dbReference type="NCBI Taxonomy" id="2967341"/>
    <lineage>
        <taxon>Bacteria</taxon>
        <taxon>Bacillati</taxon>
        <taxon>Actinomycetota</taxon>
        <taxon>Actinomycetes</taxon>
        <taxon>Kitasatosporales</taxon>
        <taxon>Streptomycetaceae</taxon>
        <taxon>Streptomyces</taxon>
    </lineage>
</organism>
<evidence type="ECO:0000256" key="4">
    <source>
        <dbReference type="ARBA" id="ARBA00022692"/>
    </source>
</evidence>
<keyword evidence="5 7" id="KW-1133">Transmembrane helix</keyword>
<accession>A0ABT1UQQ3</accession>
<evidence type="ECO:0000256" key="7">
    <source>
        <dbReference type="RuleBase" id="RU363032"/>
    </source>
</evidence>
<dbReference type="Gene3D" id="1.10.3720.10">
    <property type="entry name" value="MetI-like"/>
    <property type="match status" value="1"/>
</dbReference>
<dbReference type="Pfam" id="PF00528">
    <property type="entry name" value="BPD_transp_1"/>
    <property type="match status" value="1"/>
</dbReference>
<dbReference type="Proteomes" id="UP001204746">
    <property type="component" value="Unassembled WGS sequence"/>
</dbReference>
<comment type="caution">
    <text evidence="9">The sequence shown here is derived from an EMBL/GenBank/DDBJ whole genome shotgun (WGS) entry which is preliminary data.</text>
</comment>
<keyword evidence="3" id="KW-1003">Cell membrane</keyword>
<feature type="transmembrane region" description="Helical" evidence="7">
    <location>
        <begin position="269"/>
        <end position="291"/>
    </location>
</feature>
<feature type="transmembrane region" description="Helical" evidence="7">
    <location>
        <begin position="110"/>
        <end position="133"/>
    </location>
</feature>
<keyword evidence="10" id="KW-1185">Reference proteome</keyword>
<evidence type="ECO:0000256" key="3">
    <source>
        <dbReference type="ARBA" id="ARBA00022475"/>
    </source>
</evidence>
<dbReference type="PROSITE" id="PS50928">
    <property type="entry name" value="ABC_TM1"/>
    <property type="match status" value="1"/>
</dbReference>
<comment type="subcellular location">
    <subcellularLocation>
        <location evidence="1 7">Cell membrane</location>
        <topology evidence="1 7">Multi-pass membrane protein</topology>
    </subcellularLocation>
</comment>
<evidence type="ECO:0000256" key="2">
    <source>
        <dbReference type="ARBA" id="ARBA00022448"/>
    </source>
</evidence>
<feature type="transmembrane region" description="Helical" evidence="7">
    <location>
        <begin position="12"/>
        <end position="34"/>
    </location>
</feature>
<name>A0ABT1UQQ3_9ACTN</name>
<comment type="similarity">
    <text evidence="7">Belongs to the binding-protein-dependent transport system permease family.</text>
</comment>
<evidence type="ECO:0000259" key="8">
    <source>
        <dbReference type="PROSITE" id="PS50928"/>
    </source>
</evidence>
<dbReference type="InterPro" id="IPR051393">
    <property type="entry name" value="ABC_transporter_permease"/>
</dbReference>
<feature type="domain" description="ABC transmembrane type-1" evidence="8">
    <location>
        <begin position="76"/>
        <end position="285"/>
    </location>
</feature>
<evidence type="ECO:0000256" key="1">
    <source>
        <dbReference type="ARBA" id="ARBA00004651"/>
    </source>
</evidence>
<feature type="transmembrane region" description="Helical" evidence="7">
    <location>
        <begin position="218"/>
        <end position="237"/>
    </location>
</feature>
<evidence type="ECO:0000256" key="6">
    <source>
        <dbReference type="ARBA" id="ARBA00023136"/>
    </source>
</evidence>
<dbReference type="RefSeq" id="WP_256647886.1">
    <property type="nucleotide sequence ID" value="NZ_JANIAA010000001.1"/>
</dbReference>